<organism evidence="1 2">
    <name type="scientific">Penicillium cosmopolitanum</name>
    <dbReference type="NCBI Taxonomy" id="1131564"/>
    <lineage>
        <taxon>Eukaryota</taxon>
        <taxon>Fungi</taxon>
        <taxon>Dikarya</taxon>
        <taxon>Ascomycota</taxon>
        <taxon>Pezizomycotina</taxon>
        <taxon>Eurotiomycetes</taxon>
        <taxon>Eurotiomycetidae</taxon>
        <taxon>Eurotiales</taxon>
        <taxon>Aspergillaceae</taxon>
        <taxon>Penicillium</taxon>
    </lineage>
</organism>
<dbReference type="Proteomes" id="UP001147747">
    <property type="component" value="Unassembled WGS sequence"/>
</dbReference>
<accession>A0A9W9W217</accession>
<dbReference type="AlphaFoldDB" id="A0A9W9W217"/>
<protein>
    <submittedName>
        <fullName evidence="1">Uncharacterized protein</fullName>
    </submittedName>
</protein>
<dbReference type="EMBL" id="JAPZBU010000006">
    <property type="protein sequence ID" value="KAJ5397046.1"/>
    <property type="molecule type" value="Genomic_DNA"/>
</dbReference>
<evidence type="ECO:0000313" key="1">
    <source>
        <dbReference type="EMBL" id="KAJ5397046.1"/>
    </source>
</evidence>
<keyword evidence="2" id="KW-1185">Reference proteome</keyword>
<evidence type="ECO:0000313" key="2">
    <source>
        <dbReference type="Proteomes" id="UP001147747"/>
    </source>
</evidence>
<dbReference type="GeneID" id="81368776"/>
<dbReference type="RefSeq" id="XP_056489098.1">
    <property type="nucleotide sequence ID" value="XM_056629796.1"/>
</dbReference>
<dbReference type="OrthoDB" id="4364812at2759"/>
<gene>
    <name evidence="1" type="ORF">N7509_005159</name>
</gene>
<reference evidence="1" key="1">
    <citation type="submission" date="2022-12" db="EMBL/GenBank/DDBJ databases">
        <authorList>
            <person name="Petersen C."/>
        </authorList>
    </citation>
    <scope>NUCLEOTIDE SEQUENCE</scope>
    <source>
        <strain evidence="1">IBT 29677</strain>
    </source>
</reference>
<reference evidence="1" key="2">
    <citation type="journal article" date="2023" name="IMA Fungus">
        <title>Comparative genomic study of the Penicillium genus elucidates a diverse pangenome and 15 lateral gene transfer events.</title>
        <authorList>
            <person name="Petersen C."/>
            <person name="Sorensen T."/>
            <person name="Nielsen M.R."/>
            <person name="Sondergaard T.E."/>
            <person name="Sorensen J.L."/>
            <person name="Fitzpatrick D.A."/>
            <person name="Frisvad J.C."/>
            <person name="Nielsen K.L."/>
        </authorList>
    </citation>
    <scope>NUCLEOTIDE SEQUENCE</scope>
    <source>
        <strain evidence="1">IBT 29677</strain>
    </source>
</reference>
<name>A0A9W9W217_9EURO</name>
<comment type="caution">
    <text evidence="1">The sequence shown here is derived from an EMBL/GenBank/DDBJ whole genome shotgun (WGS) entry which is preliminary data.</text>
</comment>
<proteinExistence type="predicted"/>
<sequence length="210" mass="23986">MSDEERARDGQTLPILWIRTSFGRKDDPASRSAADAGYRRIRSITAEDNLDNILDQECFYDNEKYSSNNPVPDEDESPEFIDGFACGTPGPVPSYMITTLMNKPDTLDGLSDRNWPTESYMIPPEPDMFQSLMVVVADRKSCEEGWMLLLAVNHKGEVLPFRIRERASWTTQLLLNFMDGQHLDENTRNPEHDIEYYLREGDGWADASVP</sequence>